<dbReference type="EMBL" id="CM023483">
    <property type="protein sequence ID" value="KAH6935424.1"/>
    <property type="molecule type" value="Genomic_DNA"/>
</dbReference>
<comment type="caution">
    <text evidence="1">The sequence shown here is derived from an EMBL/GenBank/DDBJ whole genome shotgun (WGS) entry which is preliminary data.</text>
</comment>
<dbReference type="Proteomes" id="UP000821845">
    <property type="component" value="Chromosome 3"/>
</dbReference>
<reference evidence="1" key="1">
    <citation type="submission" date="2020-05" db="EMBL/GenBank/DDBJ databases">
        <title>Large-scale comparative analyses of tick genomes elucidate their genetic diversity and vector capacities.</title>
        <authorList>
            <person name="Jia N."/>
            <person name="Wang J."/>
            <person name="Shi W."/>
            <person name="Du L."/>
            <person name="Sun Y."/>
            <person name="Zhan W."/>
            <person name="Jiang J."/>
            <person name="Wang Q."/>
            <person name="Zhang B."/>
            <person name="Ji P."/>
            <person name="Sakyi L.B."/>
            <person name="Cui X."/>
            <person name="Yuan T."/>
            <person name="Jiang B."/>
            <person name="Yang W."/>
            <person name="Lam T.T.-Y."/>
            <person name="Chang Q."/>
            <person name="Ding S."/>
            <person name="Wang X."/>
            <person name="Zhu J."/>
            <person name="Ruan X."/>
            <person name="Zhao L."/>
            <person name="Wei J."/>
            <person name="Que T."/>
            <person name="Du C."/>
            <person name="Cheng J."/>
            <person name="Dai P."/>
            <person name="Han X."/>
            <person name="Huang E."/>
            <person name="Gao Y."/>
            <person name="Liu J."/>
            <person name="Shao H."/>
            <person name="Ye R."/>
            <person name="Li L."/>
            <person name="Wei W."/>
            <person name="Wang X."/>
            <person name="Wang C."/>
            <person name="Yang T."/>
            <person name="Huo Q."/>
            <person name="Li W."/>
            <person name="Guo W."/>
            <person name="Chen H."/>
            <person name="Zhou L."/>
            <person name="Ni X."/>
            <person name="Tian J."/>
            <person name="Zhou Y."/>
            <person name="Sheng Y."/>
            <person name="Liu T."/>
            <person name="Pan Y."/>
            <person name="Xia L."/>
            <person name="Li J."/>
            <person name="Zhao F."/>
            <person name="Cao W."/>
        </authorList>
    </citation>
    <scope>NUCLEOTIDE SEQUENCE</scope>
    <source>
        <strain evidence="1">Hyas-2018</strain>
    </source>
</reference>
<accession>A0ACB7SRW4</accession>
<keyword evidence="2" id="KW-1185">Reference proteome</keyword>
<evidence type="ECO:0000313" key="1">
    <source>
        <dbReference type="EMBL" id="KAH6935424.1"/>
    </source>
</evidence>
<protein>
    <submittedName>
        <fullName evidence="1">Uncharacterized protein</fullName>
    </submittedName>
</protein>
<organism evidence="1 2">
    <name type="scientific">Hyalomma asiaticum</name>
    <name type="common">Tick</name>
    <dbReference type="NCBI Taxonomy" id="266040"/>
    <lineage>
        <taxon>Eukaryota</taxon>
        <taxon>Metazoa</taxon>
        <taxon>Ecdysozoa</taxon>
        <taxon>Arthropoda</taxon>
        <taxon>Chelicerata</taxon>
        <taxon>Arachnida</taxon>
        <taxon>Acari</taxon>
        <taxon>Parasitiformes</taxon>
        <taxon>Ixodida</taxon>
        <taxon>Ixodoidea</taxon>
        <taxon>Ixodidae</taxon>
        <taxon>Hyalomminae</taxon>
        <taxon>Hyalomma</taxon>
    </lineage>
</organism>
<proteinExistence type="predicted"/>
<sequence length="107" mass="12020">MALFPFLTAGYVYQPPKRGKPAEPAVREPPRPVLLTVEDCGKLALEAVREYVERHPIERDDSAEITREEAEDKAATRQVLNPEENALSFLHSCSPTHGKMYLSGWAQ</sequence>
<evidence type="ECO:0000313" key="2">
    <source>
        <dbReference type="Proteomes" id="UP000821845"/>
    </source>
</evidence>
<name>A0ACB7SRW4_HYAAI</name>
<gene>
    <name evidence="1" type="ORF">HPB50_005738</name>
</gene>